<proteinExistence type="inferred from homology"/>
<dbReference type="PANTHER" id="PTHR37478">
    <property type="match status" value="1"/>
</dbReference>
<sequence>MARPEKNRTISQPPLMKGFKPFGIPRCKVEALNLTFEEYESIRLVNYENMEQKEAAALMSVSRPTLTRIYNKALKTISKAFVEGKAIVIEGGNYELAQDWYRCRKCHKLIEADKTQADCEETEDCHPNELINLNK</sequence>
<comment type="similarity">
    <text evidence="1 2">Belongs to the UPF0251 family.</text>
</comment>
<dbReference type="InterPro" id="IPR013324">
    <property type="entry name" value="RNA_pol_sigma_r3/r4-like"/>
</dbReference>
<reference evidence="4" key="1">
    <citation type="submission" date="2016-10" db="EMBL/GenBank/DDBJ databases">
        <authorList>
            <person name="Varghese N."/>
            <person name="Submissions S."/>
        </authorList>
    </citation>
    <scope>NUCLEOTIDE SEQUENCE [LARGE SCALE GENOMIC DNA]</scope>
    <source>
        <strain evidence="4">DSM 24450</strain>
    </source>
</reference>
<dbReference type="Pfam" id="PF02001">
    <property type="entry name" value="DUF134"/>
    <property type="match status" value="1"/>
</dbReference>
<evidence type="ECO:0000313" key="3">
    <source>
        <dbReference type="EMBL" id="SFS42584.1"/>
    </source>
</evidence>
<evidence type="ECO:0000313" key="4">
    <source>
        <dbReference type="Proteomes" id="UP000199312"/>
    </source>
</evidence>
<keyword evidence="3" id="KW-0238">DNA-binding</keyword>
<dbReference type="RefSeq" id="WP_090223867.1">
    <property type="nucleotide sequence ID" value="NZ_FOZP01000002.1"/>
</dbReference>
<dbReference type="PANTHER" id="PTHR37478:SF2">
    <property type="entry name" value="UPF0251 PROTEIN TK0562"/>
    <property type="match status" value="1"/>
</dbReference>
<dbReference type="EMBL" id="FOZP01000002">
    <property type="protein sequence ID" value="SFS42584.1"/>
    <property type="molecule type" value="Genomic_DNA"/>
</dbReference>
<dbReference type="HAMAP" id="MF_00674">
    <property type="entry name" value="UPF0251"/>
    <property type="match status" value="1"/>
</dbReference>
<organism evidence="3 4">
    <name type="scientific">Lutibacter maritimus</name>
    <dbReference type="NCBI Taxonomy" id="593133"/>
    <lineage>
        <taxon>Bacteria</taxon>
        <taxon>Pseudomonadati</taxon>
        <taxon>Bacteroidota</taxon>
        <taxon>Flavobacteriia</taxon>
        <taxon>Flavobacteriales</taxon>
        <taxon>Flavobacteriaceae</taxon>
        <taxon>Lutibacter</taxon>
    </lineage>
</organism>
<dbReference type="SUPFAM" id="SSF88659">
    <property type="entry name" value="Sigma3 and sigma4 domains of RNA polymerase sigma factors"/>
    <property type="match status" value="1"/>
</dbReference>
<evidence type="ECO:0000256" key="2">
    <source>
        <dbReference type="HAMAP-Rule" id="MF_00674"/>
    </source>
</evidence>
<dbReference type="InterPro" id="IPR002852">
    <property type="entry name" value="UPF0251"/>
</dbReference>
<dbReference type="GO" id="GO:0003677">
    <property type="term" value="F:DNA binding"/>
    <property type="evidence" value="ECO:0007669"/>
    <property type="project" value="UniProtKB-KW"/>
</dbReference>
<dbReference type="STRING" id="593133.SAMN04488006_1279"/>
<accession>A0A1I6PQW9</accession>
<dbReference type="Proteomes" id="UP000199312">
    <property type="component" value="Unassembled WGS sequence"/>
</dbReference>
<name>A0A1I6PQW9_9FLAO</name>
<dbReference type="AlphaFoldDB" id="A0A1I6PQW9"/>
<gene>
    <name evidence="3" type="ORF">SAMN04488006_1279</name>
</gene>
<dbReference type="OrthoDB" id="280278at2"/>
<keyword evidence="4" id="KW-1185">Reference proteome</keyword>
<protein>
    <recommendedName>
        <fullName evidence="2">UPF0251 protein SAMN04488006_1279</fullName>
    </recommendedName>
</protein>
<evidence type="ECO:0000256" key="1">
    <source>
        <dbReference type="ARBA" id="ARBA00009350"/>
    </source>
</evidence>